<dbReference type="Gramene" id="OMP00033">
    <property type="protein sequence ID" value="OMP00033"/>
    <property type="gene ID" value="CCACVL1_03488"/>
</dbReference>
<dbReference type="EMBL" id="AWWV01006717">
    <property type="protein sequence ID" value="OMP00033.1"/>
    <property type="molecule type" value="Genomic_DNA"/>
</dbReference>
<reference evidence="1 2" key="1">
    <citation type="submission" date="2013-09" db="EMBL/GenBank/DDBJ databases">
        <title>Corchorus capsularis genome sequencing.</title>
        <authorList>
            <person name="Alam M."/>
            <person name="Haque M.S."/>
            <person name="Islam M.S."/>
            <person name="Emdad E.M."/>
            <person name="Islam M.M."/>
            <person name="Ahmed B."/>
            <person name="Halim A."/>
            <person name="Hossen Q.M.M."/>
            <person name="Hossain M.Z."/>
            <person name="Ahmed R."/>
            <person name="Khan M.M."/>
            <person name="Islam R."/>
            <person name="Rashid M.M."/>
            <person name="Khan S.A."/>
            <person name="Rahman M.S."/>
            <person name="Alam M."/>
        </authorList>
    </citation>
    <scope>NUCLEOTIDE SEQUENCE [LARGE SCALE GENOMIC DNA]</scope>
    <source>
        <strain evidence="2">cv. CVL-1</strain>
        <tissue evidence="1">Whole seedling</tissue>
    </source>
</reference>
<organism evidence="1 2">
    <name type="scientific">Corchorus capsularis</name>
    <name type="common">Jute</name>
    <dbReference type="NCBI Taxonomy" id="210143"/>
    <lineage>
        <taxon>Eukaryota</taxon>
        <taxon>Viridiplantae</taxon>
        <taxon>Streptophyta</taxon>
        <taxon>Embryophyta</taxon>
        <taxon>Tracheophyta</taxon>
        <taxon>Spermatophyta</taxon>
        <taxon>Magnoliopsida</taxon>
        <taxon>eudicotyledons</taxon>
        <taxon>Gunneridae</taxon>
        <taxon>Pentapetalae</taxon>
        <taxon>rosids</taxon>
        <taxon>malvids</taxon>
        <taxon>Malvales</taxon>
        <taxon>Malvaceae</taxon>
        <taxon>Grewioideae</taxon>
        <taxon>Apeibeae</taxon>
        <taxon>Corchorus</taxon>
    </lineage>
</organism>
<evidence type="ECO:0000313" key="1">
    <source>
        <dbReference type="EMBL" id="OMP00033.1"/>
    </source>
</evidence>
<accession>A0A1R3JYW6</accession>
<keyword evidence="2" id="KW-1185">Reference proteome</keyword>
<sequence>MRSQNKNYKAYNKRGAIELAVMEGRKTEFGGQFSACAQS</sequence>
<name>A0A1R3JYW6_COCAP</name>
<protein>
    <submittedName>
        <fullName evidence="1">Uncharacterized protein</fullName>
    </submittedName>
</protein>
<proteinExistence type="predicted"/>
<comment type="caution">
    <text evidence="1">The sequence shown here is derived from an EMBL/GenBank/DDBJ whole genome shotgun (WGS) entry which is preliminary data.</text>
</comment>
<dbReference type="AlphaFoldDB" id="A0A1R3JYW6"/>
<evidence type="ECO:0000313" key="2">
    <source>
        <dbReference type="Proteomes" id="UP000188268"/>
    </source>
</evidence>
<gene>
    <name evidence="1" type="ORF">CCACVL1_03488</name>
</gene>
<dbReference type="Proteomes" id="UP000188268">
    <property type="component" value="Unassembled WGS sequence"/>
</dbReference>